<evidence type="ECO:0000313" key="1">
    <source>
        <dbReference type="EMBL" id="CAG8623873.1"/>
    </source>
</evidence>
<name>A0A9N9GPH0_FUNMO</name>
<dbReference type="AlphaFoldDB" id="A0A9N9GPH0"/>
<gene>
    <name evidence="1" type="ORF">FMOSSE_LOCUS10130</name>
</gene>
<evidence type="ECO:0000313" key="2">
    <source>
        <dbReference type="Proteomes" id="UP000789375"/>
    </source>
</evidence>
<keyword evidence="2" id="KW-1185">Reference proteome</keyword>
<accession>A0A9N9GPH0</accession>
<reference evidence="1" key="1">
    <citation type="submission" date="2021-06" db="EMBL/GenBank/DDBJ databases">
        <authorList>
            <person name="Kallberg Y."/>
            <person name="Tangrot J."/>
            <person name="Rosling A."/>
        </authorList>
    </citation>
    <scope>NUCLEOTIDE SEQUENCE</scope>
    <source>
        <strain evidence="1">87-6 pot B 2015</strain>
    </source>
</reference>
<dbReference type="EMBL" id="CAJVPP010003221">
    <property type="protein sequence ID" value="CAG8623873.1"/>
    <property type="molecule type" value="Genomic_DNA"/>
</dbReference>
<proteinExistence type="predicted"/>
<dbReference type="Proteomes" id="UP000789375">
    <property type="component" value="Unassembled WGS sequence"/>
</dbReference>
<comment type="caution">
    <text evidence="1">The sequence shown here is derived from an EMBL/GenBank/DDBJ whole genome shotgun (WGS) entry which is preliminary data.</text>
</comment>
<sequence>MSDFNTFSNDSYDDNHNPENIPYDDNYALALSRHVGYEPNLFNDLWANLYQLERMDSRFALKEGFNNKIRTSEKVEGVMRRATYEES</sequence>
<organism evidence="1 2">
    <name type="scientific">Funneliformis mosseae</name>
    <name type="common">Endomycorrhizal fungus</name>
    <name type="synonym">Glomus mosseae</name>
    <dbReference type="NCBI Taxonomy" id="27381"/>
    <lineage>
        <taxon>Eukaryota</taxon>
        <taxon>Fungi</taxon>
        <taxon>Fungi incertae sedis</taxon>
        <taxon>Mucoromycota</taxon>
        <taxon>Glomeromycotina</taxon>
        <taxon>Glomeromycetes</taxon>
        <taxon>Glomerales</taxon>
        <taxon>Glomeraceae</taxon>
        <taxon>Funneliformis</taxon>
    </lineage>
</organism>
<protein>
    <submittedName>
        <fullName evidence="1">16311_t:CDS:1</fullName>
    </submittedName>
</protein>